<dbReference type="AlphaFoldDB" id="L8JN43"/>
<evidence type="ECO:0000256" key="2">
    <source>
        <dbReference type="ARBA" id="ARBA00022475"/>
    </source>
</evidence>
<dbReference type="GO" id="GO:0005886">
    <property type="term" value="C:plasma membrane"/>
    <property type="evidence" value="ECO:0007669"/>
    <property type="project" value="UniProtKB-SubCell"/>
</dbReference>
<feature type="domain" description="ABC3 transporter permease C-terminal" evidence="7">
    <location>
        <begin position="681"/>
        <end position="795"/>
    </location>
</feature>
<evidence type="ECO:0000259" key="8">
    <source>
        <dbReference type="Pfam" id="PF12704"/>
    </source>
</evidence>
<dbReference type="Pfam" id="PF12704">
    <property type="entry name" value="MacB_PCD"/>
    <property type="match status" value="1"/>
</dbReference>
<dbReference type="InterPro" id="IPR003838">
    <property type="entry name" value="ABC3_permease_C"/>
</dbReference>
<dbReference type="eggNOG" id="COG0577">
    <property type="taxonomic scope" value="Bacteria"/>
</dbReference>
<dbReference type="GO" id="GO:0022857">
    <property type="term" value="F:transmembrane transporter activity"/>
    <property type="evidence" value="ECO:0007669"/>
    <property type="project" value="TreeGrafter"/>
</dbReference>
<evidence type="ECO:0000313" key="9">
    <source>
        <dbReference type="EMBL" id="ELR70356.1"/>
    </source>
</evidence>
<dbReference type="PANTHER" id="PTHR30572">
    <property type="entry name" value="MEMBRANE COMPONENT OF TRANSPORTER-RELATED"/>
    <property type="match status" value="1"/>
</dbReference>
<evidence type="ECO:0000256" key="3">
    <source>
        <dbReference type="ARBA" id="ARBA00022692"/>
    </source>
</evidence>
<sequence length="802" mass="90220">MIKNYLKIAVRNLLRFKAYAGINLLGLALGLTVGVLILLFVQDELSFDKFHENKDRIYRVVTRNPAGGGMDTNGWPVGIKLKEEFPEVEEVVYLKGGSFLEVNHEGKKYHENIKFSSPGFLKVFSFEMREGNLNQALMEPNSIVITEKIRDKYFGQTEVLGKTMILGDTLDFQVAGVLANVPSQSHIQFDILLPMTAYQQINPFFDYHSSEGWGNINVFNYVLLKDGTDLASISAKAKHIYMDNVGEWLNEMGMELYVGLEPLGDVYIRSDIGNRLGPKGALSQVYLVSAIAIFVILLACINFINLTTARAVYRAKEVGLRKIVGSTRSSLFWQFLSESFVLTLMAFFLVALLIDIILPFFNVLMDKSYEIGNFLNLTTLGGVAILVILITVLSGYYPAWVLSGYKPAEVLKGRMQTSRKGVKLRRTLVVFQFFISAGLVLGTLVVLQQLNYMRDQDLGFEKEQILVIDASHTSNNFTGTSHEIFINAMHSQAVAQQITFTNALPGRPGWQGQWAFPEGFMKGENVTVEYMSIDEHYIETLGLEIIAGNNFDRSRGAELKEGVIINETAVREMRWETPENAIGKTITSPSGYPEGTVIGVVKDYHGLGLQNRIWPKVMDYNPQASRYFAIRFNTGSTADLVTQISGVWESHFPDDNFDYFFLDEDFDKQYRAEERLMNVMIIFAVLTIIIASVGLFGLVSFMIVTRTKEIGVRKVLGAGVWSITSMLSKEFLLLVMIANLIAIPLIWYFGNQWLESFAYRMTLQPDIFIITLVATLIIAFLTVSYKTVKAAMINPAETLRNE</sequence>
<evidence type="ECO:0000256" key="4">
    <source>
        <dbReference type="ARBA" id="ARBA00022989"/>
    </source>
</evidence>
<keyword evidence="10" id="KW-1185">Reference proteome</keyword>
<feature type="transmembrane region" description="Helical" evidence="6">
    <location>
        <begin position="21"/>
        <end position="41"/>
    </location>
</feature>
<accession>L8JN43</accession>
<evidence type="ECO:0000256" key="5">
    <source>
        <dbReference type="ARBA" id="ARBA00023136"/>
    </source>
</evidence>
<feature type="domain" description="MacB-like periplasmic core" evidence="8">
    <location>
        <begin position="21"/>
        <end position="238"/>
    </location>
</feature>
<organism evidence="9 10">
    <name type="scientific">Fulvivirga imtechensis AK7</name>
    <dbReference type="NCBI Taxonomy" id="1237149"/>
    <lineage>
        <taxon>Bacteria</taxon>
        <taxon>Pseudomonadati</taxon>
        <taxon>Bacteroidota</taxon>
        <taxon>Cytophagia</taxon>
        <taxon>Cytophagales</taxon>
        <taxon>Fulvivirgaceae</taxon>
        <taxon>Fulvivirga</taxon>
    </lineage>
</organism>
<dbReference type="OrthoDB" id="830694at2"/>
<dbReference type="InterPro" id="IPR050250">
    <property type="entry name" value="Macrolide_Exporter_MacB"/>
</dbReference>
<feature type="domain" description="ABC3 transporter permease C-terminal" evidence="7">
    <location>
        <begin position="290"/>
        <end position="405"/>
    </location>
</feature>
<comment type="subcellular location">
    <subcellularLocation>
        <location evidence="1">Cell membrane</location>
        <topology evidence="1">Multi-pass membrane protein</topology>
    </subcellularLocation>
</comment>
<dbReference type="RefSeq" id="WP_009581459.1">
    <property type="nucleotide sequence ID" value="NZ_AMZN01000055.1"/>
</dbReference>
<feature type="transmembrane region" description="Helical" evidence="6">
    <location>
        <begin position="762"/>
        <end position="783"/>
    </location>
</feature>
<reference evidence="9 10" key="1">
    <citation type="submission" date="2012-12" db="EMBL/GenBank/DDBJ databases">
        <title>Genome assembly of Fulvivirga imtechensis AK7.</title>
        <authorList>
            <person name="Nupur N."/>
            <person name="Khatri I."/>
            <person name="Kumar R."/>
            <person name="Subramanian S."/>
            <person name="Pinnaka A."/>
        </authorList>
    </citation>
    <scope>NUCLEOTIDE SEQUENCE [LARGE SCALE GENOMIC DNA]</scope>
    <source>
        <strain evidence="9 10">AK7</strain>
    </source>
</reference>
<protein>
    <submittedName>
        <fullName evidence="9">Putative FtsX-related transmembrane transport protein</fullName>
    </submittedName>
</protein>
<evidence type="ECO:0000313" key="10">
    <source>
        <dbReference type="Proteomes" id="UP000011135"/>
    </source>
</evidence>
<dbReference type="EMBL" id="AMZN01000055">
    <property type="protein sequence ID" value="ELR70356.1"/>
    <property type="molecule type" value="Genomic_DNA"/>
</dbReference>
<keyword evidence="5 6" id="KW-0472">Membrane</keyword>
<feature type="transmembrane region" description="Helical" evidence="6">
    <location>
        <begin position="731"/>
        <end position="750"/>
    </location>
</feature>
<feature type="transmembrane region" description="Helical" evidence="6">
    <location>
        <begin position="381"/>
        <end position="405"/>
    </location>
</feature>
<dbReference type="PANTHER" id="PTHR30572:SF18">
    <property type="entry name" value="ABC-TYPE MACROLIDE FAMILY EXPORT SYSTEM PERMEASE COMPONENT 2"/>
    <property type="match status" value="1"/>
</dbReference>
<feature type="transmembrane region" description="Helical" evidence="6">
    <location>
        <begin position="426"/>
        <end position="447"/>
    </location>
</feature>
<evidence type="ECO:0000256" key="1">
    <source>
        <dbReference type="ARBA" id="ARBA00004651"/>
    </source>
</evidence>
<dbReference type="PATRIC" id="fig|1237149.3.peg.3804"/>
<dbReference type="STRING" id="1237149.C900_04041"/>
<evidence type="ECO:0000256" key="6">
    <source>
        <dbReference type="SAM" id="Phobius"/>
    </source>
</evidence>
<gene>
    <name evidence="9" type="ORF">C900_04041</name>
</gene>
<name>L8JN43_9BACT</name>
<feature type="transmembrane region" description="Helical" evidence="6">
    <location>
        <begin position="340"/>
        <end position="361"/>
    </location>
</feature>
<dbReference type="Proteomes" id="UP000011135">
    <property type="component" value="Unassembled WGS sequence"/>
</dbReference>
<keyword evidence="2" id="KW-1003">Cell membrane</keyword>
<dbReference type="Pfam" id="PF02687">
    <property type="entry name" value="FtsX"/>
    <property type="match status" value="2"/>
</dbReference>
<comment type="caution">
    <text evidence="9">The sequence shown here is derived from an EMBL/GenBank/DDBJ whole genome shotgun (WGS) entry which is preliminary data.</text>
</comment>
<keyword evidence="4 6" id="KW-1133">Transmembrane helix</keyword>
<dbReference type="InterPro" id="IPR025857">
    <property type="entry name" value="MacB_PCD"/>
</dbReference>
<feature type="transmembrane region" description="Helical" evidence="6">
    <location>
        <begin position="285"/>
        <end position="306"/>
    </location>
</feature>
<proteinExistence type="predicted"/>
<feature type="transmembrane region" description="Helical" evidence="6">
    <location>
        <begin position="679"/>
        <end position="704"/>
    </location>
</feature>
<keyword evidence="3 6" id="KW-0812">Transmembrane</keyword>
<evidence type="ECO:0000259" key="7">
    <source>
        <dbReference type="Pfam" id="PF02687"/>
    </source>
</evidence>